<dbReference type="Pfam" id="PF01018">
    <property type="entry name" value="GTP1_OBG"/>
    <property type="match status" value="1"/>
</dbReference>
<dbReference type="NCBIfam" id="TIGR00231">
    <property type="entry name" value="small_GTP"/>
    <property type="match status" value="1"/>
</dbReference>
<dbReference type="PROSITE" id="PS00905">
    <property type="entry name" value="GTP1_OBG"/>
    <property type="match status" value="1"/>
</dbReference>
<dbReference type="HAMAP" id="MF_01454">
    <property type="entry name" value="GTPase_Obg"/>
    <property type="match status" value="1"/>
</dbReference>
<evidence type="ECO:0000256" key="3">
    <source>
        <dbReference type="ARBA" id="ARBA00022723"/>
    </source>
</evidence>
<evidence type="ECO:0000256" key="1">
    <source>
        <dbReference type="ARBA" id="ARBA00007699"/>
    </source>
</evidence>
<dbReference type="NCBIfam" id="TIGR02729">
    <property type="entry name" value="Obg_CgtA"/>
    <property type="match status" value="1"/>
</dbReference>
<dbReference type="GO" id="GO:0003924">
    <property type="term" value="F:GTPase activity"/>
    <property type="evidence" value="ECO:0007669"/>
    <property type="project" value="UniProtKB-UniRule"/>
</dbReference>
<feature type="binding site" evidence="8">
    <location>
        <begin position="299"/>
        <end position="301"/>
    </location>
    <ligand>
        <name>GTP</name>
        <dbReference type="ChEBI" id="CHEBI:37565"/>
    </ligand>
</feature>
<feature type="binding site" evidence="8">
    <location>
        <begin position="204"/>
        <end position="207"/>
    </location>
    <ligand>
        <name>GTP</name>
        <dbReference type="ChEBI" id="CHEBI:37565"/>
    </ligand>
</feature>
<comment type="similarity">
    <text evidence="1 8">Belongs to the TRAFAC class OBG-HflX-like GTPase superfamily. OBG GTPase family.</text>
</comment>
<feature type="binding site" evidence="8">
    <location>
        <begin position="271"/>
        <end position="274"/>
    </location>
    <ligand>
        <name>GTP</name>
        <dbReference type="ChEBI" id="CHEBI:37565"/>
    </ligand>
</feature>
<proteinExistence type="inferred from homology"/>
<dbReference type="Proteomes" id="UP000178570">
    <property type="component" value="Unassembled WGS sequence"/>
</dbReference>
<dbReference type="SUPFAM" id="SSF52540">
    <property type="entry name" value="P-loop containing nucleoside triphosphate hydrolases"/>
    <property type="match status" value="1"/>
</dbReference>
<dbReference type="InterPro" id="IPR027417">
    <property type="entry name" value="P-loop_NTPase"/>
</dbReference>
<reference evidence="11 12" key="1">
    <citation type="journal article" date="2016" name="Nat. Commun.">
        <title>Thousands of microbial genomes shed light on interconnected biogeochemical processes in an aquifer system.</title>
        <authorList>
            <person name="Anantharaman K."/>
            <person name="Brown C.T."/>
            <person name="Hug L.A."/>
            <person name="Sharon I."/>
            <person name="Castelle C.J."/>
            <person name="Probst A.J."/>
            <person name="Thomas B.C."/>
            <person name="Singh A."/>
            <person name="Wilkins M.J."/>
            <person name="Karaoz U."/>
            <person name="Brodie E.L."/>
            <person name="Williams K.H."/>
            <person name="Hubbard S.S."/>
            <person name="Banfield J.F."/>
        </authorList>
    </citation>
    <scope>NUCLEOTIDE SEQUENCE [LARGE SCALE GENOMIC DNA]</scope>
</reference>
<keyword evidence="2 8" id="KW-0963">Cytoplasm</keyword>
<evidence type="ECO:0000259" key="10">
    <source>
        <dbReference type="PROSITE" id="PS51883"/>
    </source>
</evidence>
<keyword evidence="7 8" id="KW-0342">GTP-binding</keyword>
<dbReference type="InterPro" id="IPR006073">
    <property type="entry name" value="GTP-bd"/>
</dbReference>
<evidence type="ECO:0000256" key="4">
    <source>
        <dbReference type="ARBA" id="ARBA00022741"/>
    </source>
</evidence>
<feature type="binding site" evidence="8">
    <location>
        <begin position="187"/>
        <end position="191"/>
    </location>
    <ligand>
        <name>GTP</name>
        <dbReference type="ChEBI" id="CHEBI:37565"/>
    </ligand>
</feature>
<dbReference type="InterPro" id="IPR005225">
    <property type="entry name" value="Small_GTP-bd"/>
</dbReference>
<dbReference type="NCBIfam" id="NF008956">
    <property type="entry name" value="PRK12299.1"/>
    <property type="match status" value="1"/>
</dbReference>
<dbReference type="PRINTS" id="PR00326">
    <property type="entry name" value="GTP1OBG"/>
</dbReference>
<dbReference type="CDD" id="cd01898">
    <property type="entry name" value="Obg"/>
    <property type="match status" value="1"/>
</dbReference>
<feature type="binding site" evidence="8">
    <location>
        <position position="189"/>
    </location>
    <ligand>
        <name>Mg(2+)</name>
        <dbReference type="ChEBI" id="CHEBI:18420"/>
    </ligand>
</feature>
<evidence type="ECO:0000313" key="12">
    <source>
        <dbReference type="Proteomes" id="UP000178570"/>
    </source>
</evidence>
<feature type="binding site" evidence="8">
    <location>
        <position position="169"/>
    </location>
    <ligand>
        <name>Mg(2+)</name>
        <dbReference type="ChEBI" id="CHEBI:18420"/>
    </ligand>
</feature>
<dbReference type="PROSITE" id="PS51710">
    <property type="entry name" value="G_OBG"/>
    <property type="match status" value="1"/>
</dbReference>
<protein>
    <recommendedName>
        <fullName evidence="8">GTPase Obg</fullName>
        <ecNumber evidence="8">3.6.5.-</ecNumber>
    </recommendedName>
    <alternativeName>
        <fullName evidence="8">GTP-binding protein Obg</fullName>
    </alternativeName>
</protein>
<dbReference type="GO" id="GO:0000287">
    <property type="term" value="F:magnesium ion binding"/>
    <property type="evidence" value="ECO:0007669"/>
    <property type="project" value="InterPro"/>
</dbReference>
<dbReference type="PANTHER" id="PTHR11702:SF31">
    <property type="entry name" value="MITOCHONDRIAL RIBOSOME-ASSOCIATED GTPASE 2"/>
    <property type="match status" value="1"/>
</dbReference>
<dbReference type="InterPro" id="IPR006169">
    <property type="entry name" value="GTP1_OBG_dom"/>
</dbReference>
<name>A0A1G1XJV6_9BACT</name>
<dbReference type="InterPro" id="IPR031167">
    <property type="entry name" value="G_OBG"/>
</dbReference>
<gene>
    <name evidence="8" type="primary">obg</name>
    <name evidence="11" type="ORF">A2570_03465</name>
</gene>
<dbReference type="PIRSF" id="PIRSF002401">
    <property type="entry name" value="GTP_bd_Obg/CgtA"/>
    <property type="match status" value="1"/>
</dbReference>
<evidence type="ECO:0000256" key="5">
    <source>
        <dbReference type="ARBA" id="ARBA00022801"/>
    </source>
</evidence>
<evidence type="ECO:0000259" key="9">
    <source>
        <dbReference type="PROSITE" id="PS51710"/>
    </source>
</evidence>
<dbReference type="Gene3D" id="2.70.210.12">
    <property type="entry name" value="GTP1/OBG domain"/>
    <property type="match status" value="1"/>
</dbReference>
<dbReference type="FunFam" id="2.70.210.12:FF:000001">
    <property type="entry name" value="GTPase Obg"/>
    <property type="match status" value="1"/>
</dbReference>
<dbReference type="InterPro" id="IPR006074">
    <property type="entry name" value="GTP1-OBG_CS"/>
</dbReference>
<keyword evidence="6 8" id="KW-0460">Magnesium</keyword>
<dbReference type="PROSITE" id="PS51883">
    <property type="entry name" value="OBG"/>
    <property type="match status" value="1"/>
</dbReference>
<dbReference type="AlphaFoldDB" id="A0A1G1XJV6"/>
<comment type="subunit">
    <text evidence="8">Monomer.</text>
</comment>
<dbReference type="GO" id="GO:0005737">
    <property type="term" value="C:cytoplasm"/>
    <property type="evidence" value="ECO:0007669"/>
    <property type="project" value="UniProtKB-SubCell"/>
</dbReference>
<feature type="domain" description="OBG-type G" evidence="9">
    <location>
        <begin position="156"/>
        <end position="318"/>
    </location>
</feature>
<dbReference type="EC" id="3.6.5.-" evidence="8"/>
<dbReference type="STRING" id="1797529.A2570_03465"/>
<dbReference type="InterPro" id="IPR045086">
    <property type="entry name" value="OBG_GTPase"/>
</dbReference>
<dbReference type="GO" id="GO:0005525">
    <property type="term" value="F:GTP binding"/>
    <property type="evidence" value="ECO:0007669"/>
    <property type="project" value="UniProtKB-UniRule"/>
</dbReference>
<feature type="binding site" evidence="8">
    <location>
        <begin position="162"/>
        <end position="169"/>
    </location>
    <ligand>
        <name>GTP</name>
        <dbReference type="ChEBI" id="CHEBI:37565"/>
    </ligand>
</feature>
<evidence type="ECO:0000256" key="6">
    <source>
        <dbReference type="ARBA" id="ARBA00022842"/>
    </source>
</evidence>
<dbReference type="GO" id="GO:0042254">
    <property type="term" value="P:ribosome biogenesis"/>
    <property type="evidence" value="ECO:0007669"/>
    <property type="project" value="UniProtKB-UniRule"/>
</dbReference>
<comment type="cofactor">
    <cofactor evidence="8">
        <name>Mg(2+)</name>
        <dbReference type="ChEBI" id="CHEBI:18420"/>
    </cofactor>
</comment>
<accession>A0A1G1XJV6</accession>
<sequence>MIVDDIKIKIKAGNGGDGAVAFNKNLMSLGPVGGNGGNAGSIFVEGIVDITALNQFRFKKLIKTENGEMGHGQSRNGNDSDDVTLKVPVGTVIHNLTTSKDVEILNLNERILIARGGRGGKGNYNFRSPTNTTPKEFEKGTLGQAFDLHLELKLVADIGLIGLPNAGKSSLLNELTNAKSRVADYPFTTLEPNLGVYYELILADIPGLIEGAASGKGLGIKFLRHVERTKILFHLIAADSINPAKDYKTIRQELEKYNPSLLEKKEYVFLSKCDSVTEKDIREKIKQLKGINPDAHPLSIIHPETLQKVKEILNQIKSEKISSTKK</sequence>
<keyword evidence="3 8" id="KW-0479">Metal-binding</keyword>
<dbReference type="SUPFAM" id="SSF82051">
    <property type="entry name" value="Obg GTP-binding protein N-terminal domain"/>
    <property type="match status" value="1"/>
</dbReference>
<evidence type="ECO:0000256" key="2">
    <source>
        <dbReference type="ARBA" id="ARBA00022490"/>
    </source>
</evidence>
<dbReference type="InterPro" id="IPR036726">
    <property type="entry name" value="GTP1_OBG_dom_sf"/>
</dbReference>
<dbReference type="InterPro" id="IPR014100">
    <property type="entry name" value="GTP-bd_Obg/CgtA"/>
</dbReference>
<keyword evidence="5 8" id="KW-0378">Hydrolase</keyword>
<comment type="caution">
    <text evidence="11">The sequence shown here is derived from an EMBL/GenBank/DDBJ whole genome shotgun (WGS) entry which is preliminary data.</text>
</comment>
<evidence type="ECO:0000313" key="11">
    <source>
        <dbReference type="EMBL" id="OGY40309.1"/>
    </source>
</evidence>
<keyword evidence="4 8" id="KW-0547">Nucleotide-binding</keyword>
<evidence type="ECO:0000256" key="8">
    <source>
        <dbReference type="HAMAP-Rule" id="MF_01454"/>
    </source>
</evidence>
<organism evidence="11 12">
    <name type="scientific">Candidatus Brennerbacteria bacterium RIFOXYD1_FULL_41_16</name>
    <dbReference type="NCBI Taxonomy" id="1797529"/>
    <lineage>
        <taxon>Bacteria</taxon>
        <taxon>Candidatus Brenneribacteriota</taxon>
    </lineage>
</organism>
<evidence type="ECO:0000256" key="7">
    <source>
        <dbReference type="ARBA" id="ARBA00023134"/>
    </source>
</evidence>
<dbReference type="Pfam" id="PF01926">
    <property type="entry name" value="MMR_HSR1"/>
    <property type="match status" value="1"/>
</dbReference>
<dbReference type="EMBL" id="MHHY01000009">
    <property type="protein sequence ID" value="OGY40309.1"/>
    <property type="molecule type" value="Genomic_DNA"/>
</dbReference>
<feature type="domain" description="Obg" evidence="10">
    <location>
        <begin position="1"/>
        <end position="155"/>
    </location>
</feature>
<comment type="subcellular location">
    <subcellularLocation>
        <location evidence="8">Cytoplasm</location>
    </subcellularLocation>
</comment>
<dbReference type="PANTHER" id="PTHR11702">
    <property type="entry name" value="DEVELOPMENTALLY REGULATED GTP-BINDING PROTEIN-RELATED"/>
    <property type="match status" value="1"/>
</dbReference>
<comment type="function">
    <text evidence="8">An essential GTPase which binds GTP, GDP and possibly (p)ppGpp with moderate affinity, with high nucleotide exchange rates and a fairly low GTP hydrolysis rate. Plays a role in control of the cell cycle, stress response, ribosome biogenesis and in those bacteria that undergo differentiation, in morphogenesis control.</text>
</comment>
<dbReference type="Gene3D" id="3.40.50.300">
    <property type="entry name" value="P-loop containing nucleotide triphosphate hydrolases"/>
    <property type="match status" value="1"/>
</dbReference>